<organism evidence="1">
    <name type="scientific">bioreactor metagenome</name>
    <dbReference type="NCBI Taxonomy" id="1076179"/>
    <lineage>
        <taxon>unclassified sequences</taxon>
        <taxon>metagenomes</taxon>
        <taxon>ecological metagenomes</taxon>
    </lineage>
</organism>
<gene>
    <name evidence="1" type="ORF">SDC9_113835</name>
</gene>
<reference evidence="1" key="1">
    <citation type="submission" date="2019-08" db="EMBL/GenBank/DDBJ databases">
        <authorList>
            <person name="Kucharzyk K."/>
            <person name="Murdoch R.W."/>
            <person name="Higgins S."/>
            <person name="Loffler F."/>
        </authorList>
    </citation>
    <scope>NUCLEOTIDE SEQUENCE</scope>
</reference>
<name>A0A645BQQ0_9ZZZZ</name>
<protein>
    <submittedName>
        <fullName evidence="1">Uncharacterized protein</fullName>
    </submittedName>
</protein>
<dbReference type="AlphaFoldDB" id="A0A645BQQ0"/>
<accession>A0A645BQQ0</accession>
<evidence type="ECO:0000313" key="1">
    <source>
        <dbReference type="EMBL" id="MPM66921.1"/>
    </source>
</evidence>
<sequence>MAVKHIVQRHIKHPEVPAAQREGAGRQPLPADILKRRQACFPLEYPGRVVLRVTGRPGYIHRRDRFPQMLSDISHHPLRCQRVVTVLAMHRYLPPPGYKYRVSPRANLDFKRCVRFDARIDIRPFILLY</sequence>
<comment type="caution">
    <text evidence="1">The sequence shown here is derived from an EMBL/GenBank/DDBJ whole genome shotgun (WGS) entry which is preliminary data.</text>
</comment>
<dbReference type="EMBL" id="VSSQ01021376">
    <property type="protein sequence ID" value="MPM66921.1"/>
    <property type="molecule type" value="Genomic_DNA"/>
</dbReference>
<proteinExistence type="predicted"/>